<sequence>MVAPVNGGSRSIPSQKTASESTTQTPSDPAAERAKQKSTMDGIRKKDETKLTGGDRENYANAKGTDLLLENKPFLGFFPDSVSETIAKKMDEDVASYLKQHPDASLKDIDSHIGERFKTHMFSAVVAQKGVDMAIANLKKQLQKIRDGFDD</sequence>
<evidence type="ECO:0000313" key="5">
    <source>
        <dbReference type="Proteomes" id="UP000321514"/>
    </source>
</evidence>
<evidence type="ECO:0000313" key="2">
    <source>
        <dbReference type="EMBL" id="GEN08812.1"/>
    </source>
</evidence>
<evidence type="ECO:0000313" key="4">
    <source>
        <dbReference type="Proteomes" id="UP000183760"/>
    </source>
</evidence>
<feature type="compositionally biased region" description="Polar residues" evidence="1">
    <location>
        <begin position="8"/>
        <end position="27"/>
    </location>
</feature>
<evidence type="ECO:0000313" key="3">
    <source>
        <dbReference type="EMBL" id="SEU29238.1"/>
    </source>
</evidence>
<feature type="region of interest" description="Disordered" evidence="1">
    <location>
        <begin position="1"/>
        <end position="59"/>
    </location>
</feature>
<protein>
    <submittedName>
        <fullName evidence="2">Uncharacterized protein</fullName>
    </submittedName>
</protein>
<reference evidence="3 4" key="1">
    <citation type="submission" date="2016-10" db="EMBL/GenBank/DDBJ databases">
        <authorList>
            <person name="Varghese N."/>
            <person name="Submissions S."/>
        </authorList>
    </citation>
    <scope>NUCLEOTIDE SEQUENCE [LARGE SCALE GENOMIC DNA]</scope>
    <source>
        <strain evidence="3 4">DSM 16525</strain>
    </source>
</reference>
<evidence type="ECO:0000256" key="1">
    <source>
        <dbReference type="SAM" id="MobiDB-lite"/>
    </source>
</evidence>
<dbReference type="RefSeq" id="WP_046712719.1">
    <property type="nucleotide sequence ID" value="NZ_BJXR01000030.1"/>
</dbReference>
<dbReference type="Proteomes" id="UP000321514">
    <property type="component" value="Unassembled WGS sequence"/>
</dbReference>
<accession>A0A511T5K0</accession>
<organism evidence="2 5">
    <name type="scientific">Myxococcus fulvus</name>
    <dbReference type="NCBI Taxonomy" id="33"/>
    <lineage>
        <taxon>Bacteria</taxon>
        <taxon>Pseudomonadati</taxon>
        <taxon>Myxococcota</taxon>
        <taxon>Myxococcia</taxon>
        <taxon>Myxococcales</taxon>
        <taxon>Cystobacterineae</taxon>
        <taxon>Myxococcaceae</taxon>
        <taxon>Myxococcus</taxon>
    </lineage>
</organism>
<proteinExistence type="predicted"/>
<dbReference type="EMBL" id="FOIB01000008">
    <property type="protein sequence ID" value="SEU29238.1"/>
    <property type="molecule type" value="Genomic_DNA"/>
</dbReference>
<feature type="compositionally biased region" description="Basic and acidic residues" evidence="1">
    <location>
        <begin position="42"/>
        <end position="58"/>
    </location>
</feature>
<gene>
    <name evidence="2" type="ORF">MFU01_38490</name>
    <name evidence="3" type="ORF">SAMN05443572_108149</name>
</gene>
<dbReference type="AlphaFoldDB" id="A0A511T5K0"/>
<dbReference type="STRING" id="1334629.MFUL124B02_15590"/>
<keyword evidence="4" id="KW-1185">Reference proteome</keyword>
<reference evidence="2 5" key="2">
    <citation type="submission" date="2019-07" db="EMBL/GenBank/DDBJ databases">
        <title>Whole genome shotgun sequence of Myxococcus fulvus NBRC 100333.</title>
        <authorList>
            <person name="Hosoyama A."/>
            <person name="Uohara A."/>
            <person name="Ohji S."/>
            <person name="Ichikawa N."/>
        </authorList>
    </citation>
    <scope>NUCLEOTIDE SEQUENCE [LARGE SCALE GENOMIC DNA]</scope>
    <source>
        <strain evidence="2 5">NBRC 100333</strain>
    </source>
</reference>
<name>A0A511T5K0_MYXFU</name>
<dbReference type="EMBL" id="BJXR01000030">
    <property type="protein sequence ID" value="GEN08812.1"/>
    <property type="molecule type" value="Genomic_DNA"/>
</dbReference>
<comment type="caution">
    <text evidence="2">The sequence shown here is derived from an EMBL/GenBank/DDBJ whole genome shotgun (WGS) entry which is preliminary data.</text>
</comment>
<dbReference type="Proteomes" id="UP000183760">
    <property type="component" value="Unassembled WGS sequence"/>
</dbReference>